<comment type="caution">
    <text evidence="9">The sequence shown here is derived from an EMBL/GenBank/DDBJ whole genome shotgun (WGS) entry which is preliminary data.</text>
</comment>
<dbReference type="OrthoDB" id="407198at2759"/>
<name>A0A2S4PYF6_9PEZI</name>
<dbReference type="EC" id="3.1.26.4" evidence="3"/>
<dbReference type="SUPFAM" id="SSF57850">
    <property type="entry name" value="RING/U-box"/>
    <property type="match status" value="1"/>
</dbReference>
<keyword evidence="4" id="KW-0540">Nuclease</keyword>
<dbReference type="CDD" id="cd13934">
    <property type="entry name" value="RNase_H_Dikarya_like"/>
    <property type="match status" value="1"/>
</dbReference>
<protein>
    <recommendedName>
        <fullName evidence="3">ribonuclease H</fullName>
        <ecNumber evidence="3">3.1.26.4</ecNumber>
    </recommendedName>
</protein>
<feature type="domain" description="RNase H type-1" evidence="8">
    <location>
        <begin position="248"/>
        <end position="417"/>
    </location>
</feature>
<keyword evidence="10" id="KW-1185">Reference proteome</keyword>
<comment type="catalytic activity">
    <reaction evidence="1">
        <text>Endonucleolytic cleavage to 5'-phosphomonoester.</text>
        <dbReference type="EC" id="3.1.26.4"/>
    </reaction>
</comment>
<dbReference type="GO" id="GO:0043137">
    <property type="term" value="P:DNA replication, removal of RNA primer"/>
    <property type="evidence" value="ECO:0007669"/>
    <property type="project" value="TreeGrafter"/>
</dbReference>
<evidence type="ECO:0000256" key="2">
    <source>
        <dbReference type="ARBA" id="ARBA00005300"/>
    </source>
</evidence>
<gene>
    <name evidence="9" type="ORF">EPUL_002921</name>
</gene>
<dbReference type="EMBL" id="PEDP01000196">
    <property type="protein sequence ID" value="POS87078.1"/>
    <property type="molecule type" value="Genomic_DNA"/>
</dbReference>
<dbReference type="STRING" id="225359.A0A2S4PYF6"/>
<keyword evidence="7" id="KW-0378">Hydrolase</keyword>
<dbReference type="InterPro" id="IPR002156">
    <property type="entry name" value="RNaseH_domain"/>
</dbReference>
<evidence type="ECO:0000256" key="1">
    <source>
        <dbReference type="ARBA" id="ARBA00000077"/>
    </source>
</evidence>
<dbReference type="PROSITE" id="PS50879">
    <property type="entry name" value="RNASE_H_1"/>
    <property type="match status" value="1"/>
</dbReference>
<dbReference type="SUPFAM" id="SSF53098">
    <property type="entry name" value="Ribonuclease H-like"/>
    <property type="match status" value="1"/>
</dbReference>
<organism evidence="9 10">
    <name type="scientific">Erysiphe pulchra</name>
    <dbReference type="NCBI Taxonomy" id="225359"/>
    <lineage>
        <taxon>Eukaryota</taxon>
        <taxon>Fungi</taxon>
        <taxon>Dikarya</taxon>
        <taxon>Ascomycota</taxon>
        <taxon>Pezizomycotina</taxon>
        <taxon>Leotiomycetes</taxon>
        <taxon>Erysiphales</taxon>
        <taxon>Erysiphaceae</taxon>
        <taxon>Erysiphe</taxon>
    </lineage>
</organism>
<dbReference type="Proteomes" id="UP000237438">
    <property type="component" value="Unassembled WGS sequence"/>
</dbReference>
<keyword evidence="6" id="KW-0255">Endonuclease</keyword>
<dbReference type="Gene3D" id="3.30.420.10">
    <property type="entry name" value="Ribonuclease H-like superfamily/Ribonuclease H"/>
    <property type="match status" value="1"/>
</dbReference>
<dbReference type="InterPro" id="IPR036397">
    <property type="entry name" value="RNaseH_sf"/>
</dbReference>
<evidence type="ECO:0000256" key="5">
    <source>
        <dbReference type="ARBA" id="ARBA00022723"/>
    </source>
</evidence>
<dbReference type="AlphaFoldDB" id="A0A2S4PYF6"/>
<evidence type="ECO:0000313" key="9">
    <source>
        <dbReference type="EMBL" id="POS87078.1"/>
    </source>
</evidence>
<dbReference type="GO" id="GO:0004523">
    <property type="term" value="F:RNA-DNA hybrid ribonuclease activity"/>
    <property type="evidence" value="ECO:0007669"/>
    <property type="project" value="UniProtKB-EC"/>
</dbReference>
<keyword evidence="5" id="KW-0479">Metal-binding</keyword>
<dbReference type="PANTHER" id="PTHR10642:SF26">
    <property type="entry name" value="RIBONUCLEASE H1"/>
    <property type="match status" value="1"/>
</dbReference>
<evidence type="ECO:0000256" key="6">
    <source>
        <dbReference type="ARBA" id="ARBA00022759"/>
    </source>
</evidence>
<comment type="similarity">
    <text evidence="2">Belongs to the RNase H family.</text>
</comment>
<evidence type="ECO:0000256" key="7">
    <source>
        <dbReference type="ARBA" id="ARBA00022801"/>
    </source>
</evidence>
<dbReference type="GO" id="GO:0003676">
    <property type="term" value="F:nucleic acid binding"/>
    <property type="evidence" value="ECO:0007669"/>
    <property type="project" value="InterPro"/>
</dbReference>
<dbReference type="InterPro" id="IPR050092">
    <property type="entry name" value="RNase_H"/>
</dbReference>
<dbReference type="PANTHER" id="PTHR10642">
    <property type="entry name" value="RIBONUCLEASE H1"/>
    <property type="match status" value="1"/>
</dbReference>
<dbReference type="Pfam" id="PF00075">
    <property type="entry name" value="RNase_H"/>
    <property type="match status" value="1"/>
</dbReference>
<reference evidence="9 10" key="1">
    <citation type="submission" date="2017-10" db="EMBL/GenBank/DDBJ databases">
        <title>Development of genomic resources for the powdery mildew, Erysiphe pulchra.</title>
        <authorList>
            <person name="Wadl P.A."/>
            <person name="Mack B.M."/>
            <person name="Moore G."/>
            <person name="Beltz S.B."/>
        </authorList>
    </citation>
    <scope>NUCLEOTIDE SEQUENCE [LARGE SCALE GENOMIC DNA]</scope>
    <source>
        <strain evidence="9">Cflorida</strain>
    </source>
</reference>
<accession>A0A2S4PYF6</accession>
<evidence type="ECO:0000256" key="4">
    <source>
        <dbReference type="ARBA" id="ARBA00022722"/>
    </source>
</evidence>
<proteinExistence type="inferred from homology"/>
<dbReference type="GO" id="GO:0046872">
    <property type="term" value="F:metal ion binding"/>
    <property type="evidence" value="ECO:0007669"/>
    <property type="project" value="UniProtKB-KW"/>
</dbReference>
<evidence type="ECO:0000313" key="10">
    <source>
        <dbReference type="Proteomes" id="UP000237438"/>
    </source>
</evidence>
<dbReference type="InterPro" id="IPR012337">
    <property type="entry name" value="RNaseH-like_sf"/>
</dbReference>
<evidence type="ECO:0000259" key="8">
    <source>
        <dbReference type="PROSITE" id="PS50879"/>
    </source>
</evidence>
<evidence type="ECO:0000256" key="3">
    <source>
        <dbReference type="ARBA" id="ARBA00012180"/>
    </source>
</evidence>
<sequence length="445" mass="50308">MEVIPEIQCFNPKQSLTYERTRLPIGAFIKYADGPFQDNSRMRKGLETKAIKANPLPKSPTDLTDILQSGYGDSHPKKFRASTGTLPPEKKNVSLALRPGYRASTGGMKLNNTPTVRNSYQHILAKNLTSPTEYSNPHHGAEVNSHCNRCGENIRSQYYKCINCTSFRLCAKCGDGGIYCQDDTHAWVEKSPKVIGKKSQVIGEISCGEARTLYYGTKTFPSIFRPPSPLETPITLFNNDHRFIRKTNPREILLYADGACIRSSKGECAAGWAFVYRPSAYNEDGDLTHAGTISGRLETKGPTGKMYAPTSNRAELRATIAALQFLDWSKDCNRGWRSVVIATDSEYVTCSVTKWIADWEDTNWKLEDKSMVNNEDLWKLLLEEVRRYHAEGVKIAFWRIPRHCNKRAYEFAKRATGRSYKERLETVVFKPDGPVKVRVIPFPIK</sequence>